<dbReference type="RefSeq" id="WP_024858605.1">
    <property type="nucleotide sequence ID" value="NZ_JEOB01000001.1"/>
</dbReference>
<organism evidence="1 2">
    <name type="scientific">Ruminococcus albus SY3</name>
    <dbReference type="NCBI Taxonomy" id="1341156"/>
    <lineage>
        <taxon>Bacteria</taxon>
        <taxon>Bacillati</taxon>
        <taxon>Bacillota</taxon>
        <taxon>Clostridia</taxon>
        <taxon>Eubacteriales</taxon>
        <taxon>Oscillospiraceae</taxon>
        <taxon>Ruminococcus</taxon>
    </lineage>
</organism>
<protein>
    <submittedName>
        <fullName evidence="1">Uncharacterized protein</fullName>
    </submittedName>
</protein>
<dbReference type="EMBL" id="JEOB01000001">
    <property type="protein sequence ID" value="EXM41093.1"/>
    <property type="molecule type" value="Genomic_DNA"/>
</dbReference>
<reference evidence="1 2" key="1">
    <citation type="submission" date="2013-06" db="EMBL/GenBank/DDBJ databases">
        <title>Rumen cellulosomics: divergent fiber-degrading strategies revealed by comparative genome-wide analysis of six Ruminococcal strains.</title>
        <authorList>
            <person name="Dassa B."/>
            <person name="Borovok I."/>
            <person name="Lamed R."/>
            <person name="Flint H."/>
            <person name="Yeoman C.J."/>
            <person name="White B."/>
            <person name="Bayer E.A."/>
        </authorList>
    </citation>
    <scope>NUCLEOTIDE SEQUENCE [LARGE SCALE GENOMIC DNA]</scope>
    <source>
        <strain evidence="1 2">SY3</strain>
    </source>
</reference>
<dbReference type="Proteomes" id="UP000021369">
    <property type="component" value="Unassembled WGS sequence"/>
</dbReference>
<evidence type="ECO:0000313" key="2">
    <source>
        <dbReference type="Proteomes" id="UP000021369"/>
    </source>
</evidence>
<sequence>MTILKEQLIGMGEDTAVCRMAFAVDSAEEIPYLGASIPRTIAPGSTVWDISTGEYYGMNSQGVWINQSTGEPVIPPDTDKG</sequence>
<proteinExistence type="predicted"/>
<comment type="caution">
    <text evidence="1">The sequence shown here is derived from an EMBL/GenBank/DDBJ whole genome shotgun (WGS) entry which is preliminary data.</text>
</comment>
<gene>
    <name evidence="1" type="ORF">RASY3_04015</name>
</gene>
<dbReference type="OrthoDB" id="1822733at2"/>
<dbReference type="PATRIC" id="fig|1341156.4.peg.518"/>
<keyword evidence="2" id="KW-1185">Reference proteome</keyword>
<dbReference type="AlphaFoldDB" id="A0A011W2Q1"/>
<evidence type="ECO:0000313" key="1">
    <source>
        <dbReference type="EMBL" id="EXM41093.1"/>
    </source>
</evidence>
<name>A0A011W2Q1_RUMAL</name>
<accession>A0A011W2Q1</accession>